<accession>A0ABW2CXQ1</accession>
<protein>
    <recommendedName>
        <fullName evidence="5">DUF485 domain-containing protein</fullName>
    </recommendedName>
</protein>
<name>A0ABW2CXQ1_9ACTN</name>
<evidence type="ECO:0000313" key="4">
    <source>
        <dbReference type="Proteomes" id="UP001596380"/>
    </source>
</evidence>
<evidence type="ECO:0000256" key="2">
    <source>
        <dbReference type="SAM" id="Phobius"/>
    </source>
</evidence>
<keyword evidence="4" id="KW-1185">Reference proteome</keyword>
<evidence type="ECO:0000313" key="3">
    <source>
        <dbReference type="EMBL" id="MFC6886623.1"/>
    </source>
</evidence>
<keyword evidence="2" id="KW-0472">Membrane</keyword>
<proteinExistence type="predicted"/>
<reference evidence="4" key="1">
    <citation type="journal article" date="2019" name="Int. J. Syst. Evol. Microbiol.">
        <title>The Global Catalogue of Microorganisms (GCM) 10K type strain sequencing project: providing services to taxonomists for standard genome sequencing and annotation.</title>
        <authorList>
            <consortium name="The Broad Institute Genomics Platform"/>
            <consortium name="The Broad Institute Genome Sequencing Center for Infectious Disease"/>
            <person name="Wu L."/>
            <person name="Ma J."/>
        </authorList>
    </citation>
    <scope>NUCLEOTIDE SEQUENCE [LARGE SCALE GENOMIC DNA]</scope>
    <source>
        <strain evidence="4">JCM 3369</strain>
    </source>
</reference>
<keyword evidence="2" id="KW-0812">Transmembrane</keyword>
<comment type="caution">
    <text evidence="3">The sequence shown here is derived from an EMBL/GenBank/DDBJ whole genome shotgun (WGS) entry which is preliminary data.</text>
</comment>
<dbReference type="RefSeq" id="WP_160822272.1">
    <property type="nucleotide sequence ID" value="NZ_JBHSXS010000056.1"/>
</dbReference>
<feature type="transmembrane region" description="Helical" evidence="2">
    <location>
        <begin position="70"/>
        <end position="90"/>
    </location>
</feature>
<sequence>MTDPHEARSPRARPAEARHPGRPLDGRDAEIARHKRVVLASAGATVAAFMAFPLLTLFTGALDGVAGGVGAGYAAGLVVIIGPVAGATAYRRWASRAEAAPGPGAGARVDPGAGR</sequence>
<gene>
    <name evidence="3" type="ORF">ACFQKB_43160</name>
</gene>
<dbReference type="Proteomes" id="UP001596380">
    <property type="component" value="Unassembled WGS sequence"/>
</dbReference>
<organism evidence="3 4">
    <name type="scientific">Actinomadura yumaensis</name>
    <dbReference type="NCBI Taxonomy" id="111807"/>
    <lineage>
        <taxon>Bacteria</taxon>
        <taxon>Bacillati</taxon>
        <taxon>Actinomycetota</taxon>
        <taxon>Actinomycetes</taxon>
        <taxon>Streptosporangiales</taxon>
        <taxon>Thermomonosporaceae</taxon>
        <taxon>Actinomadura</taxon>
    </lineage>
</organism>
<keyword evidence="2" id="KW-1133">Transmembrane helix</keyword>
<evidence type="ECO:0008006" key="5">
    <source>
        <dbReference type="Google" id="ProtNLM"/>
    </source>
</evidence>
<dbReference type="EMBL" id="JBHSXS010000056">
    <property type="protein sequence ID" value="MFC6886623.1"/>
    <property type="molecule type" value="Genomic_DNA"/>
</dbReference>
<feature type="transmembrane region" description="Helical" evidence="2">
    <location>
        <begin position="37"/>
        <end position="58"/>
    </location>
</feature>
<evidence type="ECO:0000256" key="1">
    <source>
        <dbReference type="SAM" id="MobiDB-lite"/>
    </source>
</evidence>
<feature type="region of interest" description="Disordered" evidence="1">
    <location>
        <begin position="1"/>
        <end position="29"/>
    </location>
</feature>